<dbReference type="EMBL" id="ASGZ01000058">
    <property type="protein sequence ID" value="ESP87480.1"/>
    <property type="molecule type" value="Genomic_DNA"/>
</dbReference>
<keyword evidence="1" id="KW-0472">Membrane</keyword>
<accession>V4H9V6</accession>
<keyword evidence="1" id="KW-1133">Transmembrane helix</keyword>
<name>V4H9V6_9EURY</name>
<feature type="non-terminal residue" evidence="2">
    <location>
        <position position="83"/>
    </location>
</feature>
<sequence>MSGGRAAPARGPLSDPRLRGALGTGALFFAVQLLALVVAPRLAGTGVSYGEGGDALVPLVAGLALGTLLSLAVVRYGASRRLV</sequence>
<evidence type="ECO:0000313" key="2">
    <source>
        <dbReference type="EMBL" id="ESP87480.1"/>
    </source>
</evidence>
<evidence type="ECO:0000256" key="1">
    <source>
        <dbReference type="SAM" id="Phobius"/>
    </source>
</evidence>
<reference evidence="2 3" key="1">
    <citation type="journal article" date="2013" name="Genome Announc.">
        <title>Draft Genome Sequence of 'Candidatus Halobonum tyrrellensis' Strain G22, Isolated from the Hypersaline Waters of Lake Tyrrell, Australia.</title>
        <authorList>
            <person name="Ugalde J.A."/>
            <person name="Narasingarao P."/>
            <person name="Kuo S."/>
            <person name="Podell S."/>
            <person name="Allen E.E."/>
        </authorList>
    </citation>
    <scope>NUCLEOTIDE SEQUENCE [LARGE SCALE GENOMIC DNA]</scope>
    <source>
        <strain evidence="2 3">G22</strain>
    </source>
</reference>
<dbReference type="Proteomes" id="UP000017840">
    <property type="component" value="Unassembled WGS sequence"/>
</dbReference>
<dbReference type="STRING" id="1324957.K933_13998"/>
<comment type="caution">
    <text evidence="2">The sequence shown here is derived from an EMBL/GenBank/DDBJ whole genome shotgun (WGS) entry which is preliminary data.</text>
</comment>
<keyword evidence="3" id="KW-1185">Reference proteome</keyword>
<feature type="transmembrane region" description="Helical" evidence="1">
    <location>
        <begin position="21"/>
        <end position="43"/>
    </location>
</feature>
<gene>
    <name evidence="2" type="ORF">K933_13998</name>
</gene>
<protein>
    <submittedName>
        <fullName evidence="2">Uncharacterized protein</fullName>
    </submittedName>
</protein>
<evidence type="ECO:0000313" key="3">
    <source>
        <dbReference type="Proteomes" id="UP000017840"/>
    </source>
</evidence>
<feature type="transmembrane region" description="Helical" evidence="1">
    <location>
        <begin position="55"/>
        <end position="78"/>
    </location>
</feature>
<proteinExistence type="predicted"/>
<organism evidence="2 3">
    <name type="scientific">Candidatus Halobonum tyrrellensis G22</name>
    <dbReference type="NCBI Taxonomy" id="1324957"/>
    <lineage>
        <taxon>Archaea</taxon>
        <taxon>Methanobacteriati</taxon>
        <taxon>Methanobacteriota</taxon>
        <taxon>Stenosarchaea group</taxon>
        <taxon>Halobacteria</taxon>
        <taxon>Halobacteriales</taxon>
        <taxon>Haloferacaceae</taxon>
        <taxon>Candidatus Halobonum</taxon>
    </lineage>
</organism>
<dbReference type="RefSeq" id="WP_023395373.1">
    <property type="nucleotide sequence ID" value="NZ_ASGZ01000058.1"/>
</dbReference>
<dbReference type="AlphaFoldDB" id="V4H9V6"/>
<keyword evidence="1" id="KW-0812">Transmembrane</keyword>